<dbReference type="SMART" id="SM00028">
    <property type="entry name" value="TPR"/>
    <property type="match status" value="3"/>
</dbReference>
<protein>
    <recommendedName>
        <fullName evidence="6">Tetratricopeptide repeat protein</fullName>
    </recommendedName>
</protein>
<dbReference type="RefSeq" id="WP_002560325.1">
    <property type="nucleotide sequence ID" value="NZ_CABJFV010000018.1"/>
</dbReference>
<dbReference type="Pfam" id="PF13181">
    <property type="entry name" value="TPR_8"/>
    <property type="match status" value="1"/>
</dbReference>
<evidence type="ECO:0008006" key="6">
    <source>
        <dbReference type="Google" id="ProtNLM"/>
    </source>
</evidence>
<evidence type="ECO:0000256" key="2">
    <source>
        <dbReference type="ARBA" id="ARBA00022803"/>
    </source>
</evidence>
<organism evidence="4 5">
    <name type="scientific">Bacteroides nordii</name>
    <dbReference type="NCBI Taxonomy" id="291645"/>
    <lineage>
        <taxon>Bacteria</taxon>
        <taxon>Pseudomonadati</taxon>
        <taxon>Bacteroidota</taxon>
        <taxon>Bacteroidia</taxon>
        <taxon>Bacteroidales</taxon>
        <taxon>Bacteroidaceae</taxon>
        <taxon>Bacteroides</taxon>
    </lineage>
</organism>
<dbReference type="PANTHER" id="PTHR22904:SF523">
    <property type="entry name" value="STRESS-INDUCED-PHOSPHOPROTEIN 1"/>
    <property type="match status" value="1"/>
</dbReference>
<dbReference type="GeneID" id="69502288"/>
<keyword evidence="1" id="KW-0677">Repeat</keyword>
<keyword evidence="2" id="KW-0802">TPR repeat</keyword>
<evidence type="ECO:0000313" key="4">
    <source>
        <dbReference type="EMBL" id="RHB32669.1"/>
    </source>
</evidence>
<dbReference type="Pfam" id="PF13432">
    <property type="entry name" value="TPR_16"/>
    <property type="match status" value="1"/>
</dbReference>
<reference evidence="4 5" key="1">
    <citation type="submission" date="2018-08" db="EMBL/GenBank/DDBJ databases">
        <title>A genome reference for cultivated species of the human gut microbiota.</title>
        <authorList>
            <person name="Zou Y."/>
            <person name="Xue W."/>
            <person name="Luo G."/>
        </authorList>
    </citation>
    <scope>NUCLEOTIDE SEQUENCE [LARGE SCALE GENOMIC DNA]</scope>
    <source>
        <strain evidence="4 5">AM40-30BH</strain>
    </source>
</reference>
<dbReference type="Proteomes" id="UP000284379">
    <property type="component" value="Unassembled WGS sequence"/>
</dbReference>
<feature type="signal peptide" evidence="3">
    <location>
        <begin position="1"/>
        <end position="19"/>
    </location>
</feature>
<evidence type="ECO:0000256" key="3">
    <source>
        <dbReference type="SAM" id="SignalP"/>
    </source>
</evidence>
<keyword evidence="3" id="KW-0732">Signal</keyword>
<feature type="chain" id="PRO_5019454487" description="Tetratricopeptide repeat protein" evidence="3">
    <location>
        <begin position="20"/>
        <end position="244"/>
    </location>
</feature>
<dbReference type="GO" id="GO:0051879">
    <property type="term" value="F:Hsp90 protein binding"/>
    <property type="evidence" value="ECO:0007669"/>
    <property type="project" value="TreeGrafter"/>
</dbReference>
<dbReference type="InterPro" id="IPR019734">
    <property type="entry name" value="TPR_rpt"/>
</dbReference>
<dbReference type="EMBL" id="QSGO01000018">
    <property type="protein sequence ID" value="RHB32669.1"/>
    <property type="molecule type" value="Genomic_DNA"/>
</dbReference>
<evidence type="ECO:0000313" key="5">
    <source>
        <dbReference type="Proteomes" id="UP000284379"/>
    </source>
</evidence>
<dbReference type="AlphaFoldDB" id="A0A413VGP1"/>
<dbReference type="PANTHER" id="PTHR22904">
    <property type="entry name" value="TPR REPEAT CONTAINING PROTEIN"/>
    <property type="match status" value="1"/>
</dbReference>
<name>A0A413VGP1_9BACE</name>
<gene>
    <name evidence="4" type="ORF">DW888_16735</name>
</gene>
<dbReference type="InterPro" id="IPR011990">
    <property type="entry name" value="TPR-like_helical_dom_sf"/>
</dbReference>
<evidence type="ECO:0000256" key="1">
    <source>
        <dbReference type="ARBA" id="ARBA00022737"/>
    </source>
</evidence>
<dbReference type="SUPFAM" id="SSF48452">
    <property type="entry name" value="TPR-like"/>
    <property type="match status" value="1"/>
</dbReference>
<proteinExistence type="predicted"/>
<accession>A0A413VGP1</accession>
<dbReference type="Gene3D" id="1.25.40.10">
    <property type="entry name" value="Tetratricopeptide repeat domain"/>
    <property type="match status" value="1"/>
</dbReference>
<comment type="caution">
    <text evidence="4">The sequence shown here is derived from an EMBL/GenBank/DDBJ whole genome shotgun (WGS) entry which is preliminary data.</text>
</comment>
<sequence>MRKFILLAALCCATGSIFGQTDPNQLKKEGNDALNAKNYQVAFTKYDAYLKQTNNSDSVMAYNCGVCADQIKKYADAVKYFDVAIQKNYNVANAYARKAGALKDLKKDAEMVETLEAGLKIAPGNKTMEKLYAIHYLKEGQKFQKANDINKAEESYKQVTTLSNKKWKTDALYSLGVLFYNNGANVLKKAAPLATSDADKYATEKAAADADFKKASDYLKEAVALSPDRAEIKKMLGQVEESLK</sequence>